<dbReference type="EMBL" id="DVIT01000018">
    <property type="protein sequence ID" value="HIS46868.1"/>
    <property type="molecule type" value="Genomic_DNA"/>
</dbReference>
<dbReference type="Proteomes" id="UP000823927">
    <property type="component" value="Unassembled WGS sequence"/>
</dbReference>
<keyword evidence="1" id="KW-0378">Hydrolase</keyword>
<evidence type="ECO:0000256" key="2">
    <source>
        <dbReference type="PROSITE-ProRule" id="PRU00325"/>
    </source>
</evidence>
<feature type="domain" description="SWIM-type" evidence="3">
    <location>
        <begin position="59"/>
        <end position="99"/>
    </location>
</feature>
<dbReference type="GO" id="GO:0016787">
    <property type="term" value="F:hydrolase activity"/>
    <property type="evidence" value="ECO:0007669"/>
    <property type="project" value="UniProtKB-KW"/>
</dbReference>
<keyword evidence="2" id="KW-0862">Zinc</keyword>
<evidence type="ECO:0000313" key="6">
    <source>
        <dbReference type="EMBL" id="HIS46868.1"/>
    </source>
</evidence>
<dbReference type="GO" id="GO:0005524">
    <property type="term" value="F:ATP binding"/>
    <property type="evidence" value="ECO:0007669"/>
    <property type="project" value="InterPro"/>
</dbReference>
<accession>A0A9D1F3A0</accession>
<dbReference type="GO" id="GO:0008270">
    <property type="term" value="F:zinc ion binding"/>
    <property type="evidence" value="ECO:0007669"/>
    <property type="project" value="UniProtKB-KW"/>
</dbReference>
<dbReference type="PANTHER" id="PTHR10799">
    <property type="entry name" value="SNF2/RAD54 HELICASE FAMILY"/>
    <property type="match status" value="1"/>
</dbReference>
<dbReference type="PROSITE" id="PS51194">
    <property type="entry name" value="HELICASE_CTER"/>
    <property type="match status" value="1"/>
</dbReference>
<dbReference type="SMART" id="SM00487">
    <property type="entry name" value="DEXDc"/>
    <property type="match status" value="1"/>
</dbReference>
<proteinExistence type="predicted"/>
<evidence type="ECO:0000313" key="7">
    <source>
        <dbReference type="Proteomes" id="UP000823927"/>
    </source>
</evidence>
<feature type="domain" description="Helicase ATP-binding" evidence="4">
    <location>
        <begin position="645"/>
        <end position="801"/>
    </location>
</feature>
<dbReference type="Pfam" id="PF00176">
    <property type="entry name" value="SNF2-rel_dom"/>
    <property type="match status" value="1"/>
</dbReference>
<dbReference type="Gene3D" id="3.40.50.300">
    <property type="entry name" value="P-loop containing nucleotide triphosphate hydrolases"/>
    <property type="match status" value="1"/>
</dbReference>
<dbReference type="PROSITE" id="PS50966">
    <property type="entry name" value="ZF_SWIM"/>
    <property type="match status" value="1"/>
</dbReference>
<comment type="caution">
    <text evidence="6">The sequence shown here is derived from an EMBL/GenBank/DDBJ whole genome shotgun (WGS) entry which is preliminary data.</text>
</comment>
<dbReference type="CDD" id="cd18012">
    <property type="entry name" value="DEXQc_arch_SWI2_SNF2"/>
    <property type="match status" value="1"/>
</dbReference>
<reference evidence="6" key="2">
    <citation type="journal article" date="2021" name="PeerJ">
        <title>Extensive microbial diversity within the chicken gut microbiome revealed by metagenomics and culture.</title>
        <authorList>
            <person name="Gilroy R."/>
            <person name="Ravi A."/>
            <person name="Getino M."/>
            <person name="Pursley I."/>
            <person name="Horton D.L."/>
            <person name="Alikhan N.F."/>
            <person name="Baker D."/>
            <person name="Gharbi K."/>
            <person name="Hall N."/>
            <person name="Watson M."/>
            <person name="Adriaenssens E.M."/>
            <person name="Foster-Nyarko E."/>
            <person name="Jarju S."/>
            <person name="Secka A."/>
            <person name="Antonio M."/>
            <person name="Oren A."/>
            <person name="Chaudhuri R.R."/>
            <person name="La Ragione R."/>
            <person name="Hildebrand F."/>
            <person name="Pallen M.J."/>
        </authorList>
    </citation>
    <scope>NUCLEOTIDE SEQUENCE</scope>
    <source>
        <strain evidence="6">CHK178-757</strain>
    </source>
</reference>
<dbReference type="AlphaFoldDB" id="A0A9D1F3A0"/>
<evidence type="ECO:0000256" key="1">
    <source>
        <dbReference type="ARBA" id="ARBA00022801"/>
    </source>
</evidence>
<name>A0A9D1F3A0_9FIRM</name>
<dbReference type="InterPro" id="IPR001650">
    <property type="entry name" value="Helicase_C-like"/>
</dbReference>
<evidence type="ECO:0000259" key="3">
    <source>
        <dbReference type="PROSITE" id="PS50966"/>
    </source>
</evidence>
<dbReference type="InterPro" id="IPR027417">
    <property type="entry name" value="P-loop_NTPase"/>
</dbReference>
<evidence type="ECO:0000259" key="4">
    <source>
        <dbReference type="PROSITE" id="PS51192"/>
    </source>
</evidence>
<reference evidence="6" key="1">
    <citation type="submission" date="2020-10" db="EMBL/GenBank/DDBJ databases">
        <authorList>
            <person name="Gilroy R."/>
        </authorList>
    </citation>
    <scope>NUCLEOTIDE SEQUENCE</scope>
    <source>
        <strain evidence="6">CHK178-757</strain>
    </source>
</reference>
<dbReference type="Gene3D" id="3.40.50.10810">
    <property type="entry name" value="Tandem AAA-ATPase domain"/>
    <property type="match status" value="1"/>
</dbReference>
<organism evidence="6 7">
    <name type="scientific">Candidatus Scybalocola faecigallinarum</name>
    <dbReference type="NCBI Taxonomy" id="2840941"/>
    <lineage>
        <taxon>Bacteria</taxon>
        <taxon>Bacillati</taxon>
        <taxon>Bacillota</taxon>
        <taxon>Clostridia</taxon>
        <taxon>Lachnospirales</taxon>
        <taxon>Lachnospiraceae</taxon>
        <taxon>Lachnospiraceae incertae sedis</taxon>
        <taxon>Candidatus Scybalocola (ex Gilroy et al. 2021)</taxon>
    </lineage>
</organism>
<gene>
    <name evidence="6" type="ORF">IAB46_04750</name>
</gene>
<dbReference type="InterPro" id="IPR049730">
    <property type="entry name" value="SNF2/RAD54-like_C"/>
</dbReference>
<dbReference type="SUPFAM" id="SSF52540">
    <property type="entry name" value="P-loop containing nucleoside triphosphate hydrolases"/>
    <property type="match status" value="2"/>
</dbReference>
<dbReference type="InterPro" id="IPR038718">
    <property type="entry name" value="SNF2-like_sf"/>
</dbReference>
<dbReference type="CDD" id="cd18793">
    <property type="entry name" value="SF2_C_SNF"/>
    <property type="match status" value="1"/>
</dbReference>
<dbReference type="InterPro" id="IPR000330">
    <property type="entry name" value="SNF2_N"/>
</dbReference>
<evidence type="ECO:0000259" key="5">
    <source>
        <dbReference type="PROSITE" id="PS51194"/>
    </source>
</evidence>
<dbReference type="Pfam" id="PF08455">
    <property type="entry name" value="SNF2_assoc"/>
    <property type="match status" value="1"/>
</dbReference>
<keyword evidence="2" id="KW-0863">Zinc-finger</keyword>
<dbReference type="InterPro" id="IPR007527">
    <property type="entry name" value="Znf_SWIM"/>
</dbReference>
<dbReference type="InterPro" id="IPR014001">
    <property type="entry name" value="Helicase_ATP-bd"/>
</dbReference>
<feature type="domain" description="Helicase C-terminal" evidence="5">
    <location>
        <begin position="922"/>
        <end position="1089"/>
    </location>
</feature>
<dbReference type="Pfam" id="PF00271">
    <property type="entry name" value="Helicase_C"/>
    <property type="match status" value="1"/>
</dbReference>
<dbReference type="InterPro" id="IPR013663">
    <property type="entry name" value="Helicase_SWF/SNF/SWI_bac"/>
</dbReference>
<sequence>MLTINEIKENCFSSSYTRGRELFLEKKFRNVEIRDMEDEDGDWVTRIRGEVKGSGNRWYNVAVDLDEDEEIQDYVCECPAYENYFGMCKHCVALALEYREERRILGSREKEGAAFEKNIRSGINHSRATSAVLNTLMDRFSHQGKGYIFDQYHEDIRFEPEFLWSYSGDLSVEFKIGCKKMYVVKNIAAVLYAMDTVSNYAYGKNLSFIHDRTVFTPEALEWLDMMRDILKVSFKIDSFESYSQPYYNNTFRTINLNSYGIQKCMDHYIKTGEPVEITGKVYRVEDGTPRLKLTIQDDRIQGATLSMDPVRAFYGSQSVFIVREECIYKCDPGFGENVKPLMQAMQAIQGAREYPVIPLYLNRSDYRMFCRTMLPVLEQYLDVAVENIDFDEYVSNTVLNVYLDMDDKGAWRIRLRAQAQAGEQSFDLYGNEGMEYRDIGEEFELKQIIDRYFTLERDGDRYCSDETKVFGLVREGILKMQQLAQVFVDEKIRGIQFRPAPKVTIGIGLQSHLLELDVHTDLMDPEEIAQVLSAYKKKKRYFRLKNGDILSLDEDSLGLLAELSEGLMLSEKELASGTVTLPAFRANYVNEMVREHSGSNQVHRDTDFRKMIREMREYSDSDFDVPDSVHASLRKYQKEGFRWLCTLAAYGLGGVLADDMGLGKTLQMLAFIAYKKVKTLIVCPASLVYNWESEAARFTPDLKTVVVAGNTALREKIMEDALQADLVITSYDLLKRDVDTYKTQSFGCVVIDEAQYIKNAGTQAARSVKAIDAPLHFALTGTPIENRLSDLWSIFDFIMPGYLYTYQKFKKEFEHPVVTDGDETVTLRLRHMVSPFILRRRKQDVLKDLPDKLEKTIYTTMTPQQETVYRAWASRLMQELSGTSEKDFMQEQIRILAELTRLRQICCAPDLCLEDYSGGSGKMDACMELIDNAISGGHRILVFSQFTQMLEKLIDAYKDRGSYLYLSGKSTKEQRRQMVDQFQKGDVPVFFISLKAGGTGLNLTAADVVIHYDPWWNVAAQNQATDRTHRIGQKNVVTVLKLVAKNTIEEKILKLQEEKAKLAENIIEGDMAAQHHISRDELLELLKNT</sequence>
<dbReference type="PROSITE" id="PS51192">
    <property type="entry name" value="HELICASE_ATP_BIND_1"/>
    <property type="match status" value="1"/>
</dbReference>
<dbReference type="SMART" id="SM00490">
    <property type="entry name" value="HELICc"/>
    <property type="match status" value="1"/>
</dbReference>
<keyword evidence="2" id="KW-0479">Metal-binding</keyword>
<protein>
    <submittedName>
        <fullName evidence="6">SNF2 helicase associated domain-containing protein</fullName>
    </submittedName>
</protein>